<dbReference type="PANTHER" id="PTHR11782">
    <property type="entry name" value="ADENOSINE/GUANOSINE DIPHOSPHATASE"/>
    <property type="match status" value="1"/>
</dbReference>
<dbReference type="Proteomes" id="UP001454036">
    <property type="component" value="Unassembled WGS sequence"/>
</dbReference>
<keyword evidence="4" id="KW-1185">Reference proteome</keyword>
<dbReference type="Pfam" id="PF01150">
    <property type="entry name" value="GDA1_CD39"/>
    <property type="match status" value="1"/>
</dbReference>
<dbReference type="PANTHER" id="PTHR11782:SF87">
    <property type="entry name" value="APYRASE"/>
    <property type="match status" value="1"/>
</dbReference>
<name>A0AAV3QWR6_LITER</name>
<organism evidence="3 4">
    <name type="scientific">Lithospermum erythrorhizon</name>
    <name type="common">Purple gromwell</name>
    <name type="synonym">Lithospermum officinale var. erythrorhizon</name>
    <dbReference type="NCBI Taxonomy" id="34254"/>
    <lineage>
        <taxon>Eukaryota</taxon>
        <taxon>Viridiplantae</taxon>
        <taxon>Streptophyta</taxon>
        <taxon>Embryophyta</taxon>
        <taxon>Tracheophyta</taxon>
        <taxon>Spermatophyta</taxon>
        <taxon>Magnoliopsida</taxon>
        <taxon>eudicotyledons</taxon>
        <taxon>Gunneridae</taxon>
        <taxon>Pentapetalae</taxon>
        <taxon>asterids</taxon>
        <taxon>lamiids</taxon>
        <taxon>Boraginales</taxon>
        <taxon>Boraginaceae</taxon>
        <taxon>Boraginoideae</taxon>
        <taxon>Lithospermeae</taxon>
        <taxon>Lithospermum</taxon>
    </lineage>
</organism>
<comment type="similarity">
    <text evidence="1">Belongs to the GDA1/CD39 NTPase family.</text>
</comment>
<evidence type="ECO:0000313" key="3">
    <source>
        <dbReference type="EMBL" id="GAA0168479.1"/>
    </source>
</evidence>
<reference evidence="3 4" key="1">
    <citation type="submission" date="2024-01" db="EMBL/GenBank/DDBJ databases">
        <title>The complete chloroplast genome sequence of Lithospermum erythrorhizon: insights into the phylogenetic relationship among Boraginaceae species and the maternal lineages of purple gromwells.</title>
        <authorList>
            <person name="Okada T."/>
            <person name="Watanabe K."/>
        </authorList>
    </citation>
    <scope>NUCLEOTIDE SEQUENCE [LARGE SCALE GENOMIC DNA]</scope>
</reference>
<dbReference type="AlphaFoldDB" id="A0AAV3QWR6"/>
<dbReference type="EMBL" id="BAABME010006483">
    <property type="protein sequence ID" value="GAA0168479.1"/>
    <property type="molecule type" value="Genomic_DNA"/>
</dbReference>
<dbReference type="GO" id="GO:0009134">
    <property type="term" value="P:nucleoside diphosphate catabolic process"/>
    <property type="evidence" value="ECO:0007669"/>
    <property type="project" value="TreeGrafter"/>
</dbReference>
<accession>A0AAV3QWR6</accession>
<dbReference type="GO" id="GO:0017110">
    <property type="term" value="F:nucleoside diphosphate phosphatase activity"/>
    <property type="evidence" value="ECO:0007669"/>
    <property type="project" value="TreeGrafter"/>
</dbReference>
<dbReference type="GO" id="GO:0016020">
    <property type="term" value="C:membrane"/>
    <property type="evidence" value="ECO:0007669"/>
    <property type="project" value="TreeGrafter"/>
</dbReference>
<keyword evidence="2" id="KW-0378">Hydrolase</keyword>
<dbReference type="InterPro" id="IPR000407">
    <property type="entry name" value="GDA1_CD39_NTPase"/>
</dbReference>
<evidence type="ECO:0000256" key="2">
    <source>
        <dbReference type="ARBA" id="ARBA00022801"/>
    </source>
</evidence>
<protein>
    <submittedName>
        <fullName evidence="3">Nucleotide phosphatase</fullName>
    </submittedName>
</protein>
<evidence type="ECO:0000256" key="1">
    <source>
        <dbReference type="ARBA" id="ARBA00009283"/>
    </source>
</evidence>
<evidence type="ECO:0000313" key="4">
    <source>
        <dbReference type="Proteomes" id="UP001454036"/>
    </source>
</evidence>
<sequence>MLPDDLAAGLAEALGGLESLLGGLLADFPFTESYLNYGRNAARAGNLDITNTTTNPCISTGYDGYYEYNGINYKATSPARGANFYKCSKLTKRILNIKTPCNFGSCTFNGAWSGGGGAGQKTIYVASYFYEMTAEAGVIPLDVPSGKVRPVDFKNAAKLACKTRVEDMTTVFPQITSGNEPFLCMDFMYAYTLLVDGFGLHPSHELTAMNVIDYQSFSVEVAWPLGCAIDVVSMINNPVYEMNLARLESLRLDAASKVASLEVM</sequence>
<gene>
    <name evidence="3" type="ORF">LIER_23187</name>
</gene>
<dbReference type="Gene3D" id="3.30.420.150">
    <property type="entry name" value="Exopolyphosphatase. Domain 2"/>
    <property type="match status" value="1"/>
</dbReference>
<comment type="caution">
    <text evidence="3">The sequence shown here is derived from an EMBL/GenBank/DDBJ whole genome shotgun (WGS) entry which is preliminary data.</text>
</comment>
<proteinExistence type="inferred from homology"/>